<gene>
    <name evidence="3" type="ORF">C7A17_02025</name>
</gene>
<dbReference type="EMBL" id="CP027657">
    <property type="protein sequence ID" value="AVO51591.1"/>
    <property type="molecule type" value="Genomic_DNA"/>
</dbReference>
<accession>A0A2R3QII4</accession>
<sequence length="182" mass="20801">MAAPLRPPLRPAVLLVLLLASLPVLANTQSGWRERLPQASLIGSGDFSWFGFSVYNAKLWSPQRRVDFSQPFALELTYRRSISRETLVDTSLDEIRRINGEPLDREQQQDWTQQMRQAFVDVQDGTRITGVFLPDEGCRFYVDGKLQHVIDDPEFARAFFSIWLDPQTRSPKLRAALLGLNP</sequence>
<name>A0A2R3QII4_ECTME</name>
<evidence type="ECO:0000259" key="2">
    <source>
        <dbReference type="Pfam" id="PF16036"/>
    </source>
</evidence>
<reference evidence="3 4" key="1">
    <citation type="submission" date="2018-03" db="EMBL/GenBank/DDBJ databases">
        <title>Complete genome sequence and methylome analysis of Pseudomonas mendocina NEB 698.</title>
        <authorList>
            <person name="Morgan R.D."/>
        </authorList>
    </citation>
    <scope>NUCLEOTIDE SEQUENCE [LARGE SCALE GENOMIC DNA]</scope>
    <source>
        <strain evidence="3 4">NEB698</strain>
    </source>
</reference>
<dbReference type="RefSeq" id="WP_106736440.1">
    <property type="nucleotide sequence ID" value="NZ_CP027657.1"/>
</dbReference>
<feature type="signal peptide" evidence="1">
    <location>
        <begin position="1"/>
        <end position="26"/>
    </location>
</feature>
<evidence type="ECO:0000313" key="3">
    <source>
        <dbReference type="EMBL" id="AVO51591.1"/>
    </source>
</evidence>
<evidence type="ECO:0000256" key="1">
    <source>
        <dbReference type="SAM" id="SignalP"/>
    </source>
</evidence>
<feature type="chain" id="PRO_5015317438" description="Chalcone isomerase domain-containing protein" evidence="1">
    <location>
        <begin position="27"/>
        <end position="182"/>
    </location>
</feature>
<dbReference type="InterPro" id="IPR016087">
    <property type="entry name" value="Chalcone_isomerase"/>
</dbReference>
<dbReference type="Proteomes" id="UP000238327">
    <property type="component" value="Chromosome"/>
</dbReference>
<feature type="domain" description="Chalcone isomerase" evidence="2">
    <location>
        <begin position="43"/>
        <end position="179"/>
    </location>
</feature>
<dbReference type="STRING" id="1001585.MDS_3386"/>
<dbReference type="Gene3D" id="3.50.70.10">
    <property type="match status" value="1"/>
</dbReference>
<proteinExistence type="predicted"/>
<evidence type="ECO:0000313" key="4">
    <source>
        <dbReference type="Proteomes" id="UP000238327"/>
    </source>
</evidence>
<keyword evidence="1" id="KW-0732">Signal</keyword>
<dbReference type="Pfam" id="PF16036">
    <property type="entry name" value="Chalcone_3"/>
    <property type="match status" value="1"/>
</dbReference>
<dbReference type="InterPro" id="IPR016088">
    <property type="entry name" value="Chalcone_isomerase_3-sand"/>
</dbReference>
<organism evidence="3 4">
    <name type="scientific">Ectopseudomonas mendocina</name>
    <name type="common">Pseudomonas mendocina</name>
    <dbReference type="NCBI Taxonomy" id="300"/>
    <lineage>
        <taxon>Bacteria</taxon>
        <taxon>Pseudomonadati</taxon>
        <taxon>Pseudomonadota</taxon>
        <taxon>Gammaproteobacteria</taxon>
        <taxon>Pseudomonadales</taxon>
        <taxon>Pseudomonadaceae</taxon>
        <taxon>Ectopseudomonas</taxon>
    </lineage>
</organism>
<dbReference type="OrthoDB" id="8527419at2"/>
<protein>
    <recommendedName>
        <fullName evidence="2">Chalcone isomerase domain-containing protein</fullName>
    </recommendedName>
</protein>
<dbReference type="AlphaFoldDB" id="A0A2R3QII4"/>